<evidence type="ECO:0000313" key="2">
    <source>
        <dbReference type="EMBL" id="KAH7125615.1"/>
    </source>
</evidence>
<reference evidence="2" key="1">
    <citation type="journal article" date="2021" name="Nat. Commun.">
        <title>Genetic determinants of endophytism in the Arabidopsis root mycobiome.</title>
        <authorList>
            <person name="Mesny F."/>
            <person name="Miyauchi S."/>
            <person name="Thiergart T."/>
            <person name="Pickel B."/>
            <person name="Atanasova L."/>
            <person name="Karlsson M."/>
            <person name="Huettel B."/>
            <person name="Barry K.W."/>
            <person name="Haridas S."/>
            <person name="Chen C."/>
            <person name="Bauer D."/>
            <person name="Andreopoulos W."/>
            <person name="Pangilinan J."/>
            <person name="LaButti K."/>
            <person name="Riley R."/>
            <person name="Lipzen A."/>
            <person name="Clum A."/>
            <person name="Drula E."/>
            <person name="Henrissat B."/>
            <person name="Kohler A."/>
            <person name="Grigoriev I.V."/>
            <person name="Martin F.M."/>
            <person name="Hacquard S."/>
        </authorList>
    </citation>
    <scope>NUCLEOTIDE SEQUENCE</scope>
    <source>
        <strain evidence="2">MPI-CAGE-CH-0243</strain>
    </source>
</reference>
<evidence type="ECO:0000256" key="1">
    <source>
        <dbReference type="SAM" id="MobiDB-lite"/>
    </source>
</evidence>
<proteinExistence type="predicted"/>
<accession>A0A9P9INJ8</accession>
<name>A0A9P9INJ8_9PLEO</name>
<feature type="compositionally biased region" description="Polar residues" evidence="1">
    <location>
        <begin position="56"/>
        <end position="68"/>
    </location>
</feature>
<organism evidence="2 3">
    <name type="scientific">Dendryphion nanum</name>
    <dbReference type="NCBI Taxonomy" id="256645"/>
    <lineage>
        <taxon>Eukaryota</taxon>
        <taxon>Fungi</taxon>
        <taxon>Dikarya</taxon>
        <taxon>Ascomycota</taxon>
        <taxon>Pezizomycotina</taxon>
        <taxon>Dothideomycetes</taxon>
        <taxon>Pleosporomycetidae</taxon>
        <taxon>Pleosporales</taxon>
        <taxon>Torulaceae</taxon>
        <taxon>Dendryphion</taxon>
    </lineage>
</organism>
<keyword evidence="3" id="KW-1185">Reference proteome</keyword>
<dbReference type="AlphaFoldDB" id="A0A9P9INJ8"/>
<dbReference type="Proteomes" id="UP000700596">
    <property type="component" value="Unassembled WGS sequence"/>
</dbReference>
<gene>
    <name evidence="2" type="ORF">B0J11DRAFT_606115</name>
</gene>
<feature type="compositionally biased region" description="Basic and acidic residues" evidence="1">
    <location>
        <begin position="69"/>
        <end position="84"/>
    </location>
</feature>
<sequence>MLKLINIKKFRDKVSALPNLTRLVVPRMISVANNRTLPFDMYVALEEKPIDHGTTNQALDISSVTTTEQKNDKGTGEQQKDQNKIPKKRYHVFIPPGGDLQMAVAFMNSRSAWAIGVKINSCHAGTRTYDVLAKHPFSNKIRRAKEVLLVNIDLARWLEKVSHLDNVTRLELIGCHQLSAAMSELRGLTASKLETFFLEEAPSQKPIIREQDFEIDGLMQLTASMQNLRNLRIHHPYDLVEEGSKLRRPVDFLPLNGNRVENCSIRCGSPRQRTTPIDILEFVSNCTNLRGVAFTWYNLWGYYLHRVESDLYKRDLNALKIFADQSCKVQHILVFLPTKYDDNPVDKSKIGNIHQFVADQIEETIRGSDSSLKSISVTVRGQEIFDSVELPVVVHFRVLSPSGVEQVPESAILERSDLRALGACRERTPMHPIGRVTGFCYESESMTYL</sequence>
<evidence type="ECO:0000313" key="3">
    <source>
        <dbReference type="Proteomes" id="UP000700596"/>
    </source>
</evidence>
<feature type="region of interest" description="Disordered" evidence="1">
    <location>
        <begin position="56"/>
        <end position="85"/>
    </location>
</feature>
<dbReference type="EMBL" id="JAGMWT010000007">
    <property type="protein sequence ID" value="KAH7125615.1"/>
    <property type="molecule type" value="Genomic_DNA"/>
</dbReference>
<protein>
    <submittedName>
        <fullName evidence="2">Uncharacterized protein</fullName>
    </submittedName>
</protein>
<comment type="caution">
    <text evidence="2">The sequence shown here is derived from an EMBL/GenBank/DDBJ whole genome shotgun (WGS) entry which is preliminary data.</text>
</comment>